<reference evidence="1" key="1">
    <citation type="submission" date="2016-04" db="EMBL/GenBank/DDBJ databases">
        <title>Fast-growing isolate from the root nodules of Vavilovia formosa.</title>
        <authorList>
            <person name="Kimeklis A."/>
            <person name="Safronova V."/>
            <person name="Belimov A."/>
            <person name="Andronov E."/>
        </authorList>
    </citation>
    <scope>NUCLEOTIDE SEQUENCE [LARGE SCALE GENOMIC DNA]</scope>
    <source>
        <strain evidence="1">Vaf-46</strain>
    </source>
</reference>
<comment type="caution">
    <text evidence="1">The sequence shown here is derived from an EMBL/GenBank/DDBJ whole genome shotgun (WGS) entry which is preliminary data.</text>
</comment>
<protein>
    <submittedName>
        <fullName evidence="1">Uncharacterized protein</fullName>
    </submittedName>
</protein>
<dbReference type="AlphaFoldDB" id="A0A179BPV7"/>
<organism evidence="1">
    <name type="scientific">Rhizobium leguminosarum</name>
    <dbReference type="NCBI Taxonomy" id="384"/>
    <lineage>
        <taxon>Bacteria</taxon>
        <taxon>Pseudomonadati</taxon>
        <taxon>Pseudomonadota</taxon>
        <taxon>Alphaproteobacteria</taxon>
        <taxon>Hyphomicrobiales</taxon>
        <taxon>Rhizobiaceae</taxon>
        <taxon>Rhizobium/Agrobacterium group</taxon>
        <taxon>Rhizobium</taxon>
    </lineage>
</organism>
<sequence length="114" mass="12592">MTNSCPVLTPAERKVVDVIKRPDTALAAAVSLVLEKAVKQAAEDLRAIDQEDAAPVLEYFAGVVHQRMYCLMCGADPDTFEGGDPDIAYRVIRNSQNIARHYWSADIEPYAPKE</sequence>
<proteinExistence type="predicted"/>
<gene>
    <name evidence="1" type="ORF">A4U53_23950</name>
</gene>
<name>A0A179BPV7_RHILE</name>
<dbReference type="EMBL" id="LWBS01000263">
    <property type="protein sequence ID" value="OAP93672.1"/>
    <property type="molecule type" value="Genomic_DNA"/>
</dbReference>
<accession>A0A179BPV7</accession>
<evidence type="ECO:0000313" key="1">
    <source>
        <dbReference type="EMBL" id="OAP93672.1"/>
    </source>
</evidence>